<feature type="compositionally biased region" description="Basic and acidic residues" evidence="7">
    <location>
        <begin position="1511"/>
        <end position="1525"/>
    </location>
</feature>
<feature type="compositionally biased region" description="Polar residues" evidence="7">
    <location>
        <begin position="1534"/>
        <end position="1544"/>
    </location>
</feature>
<feature type="compositionally biased region" description="Pro residues" evidence="7">
    <location>
        <begin position="1699"/>
        <end position="1712"/>
    </location>
</feature>
<dbReference type="RefSeq" id="XP_022093501.1">
    <property type="nucleotide sequence ID" value="XM_022237809.1"/>
</dbReference>
<evidence type="ECO:0000313" key="11">
    <source>
        <dbReference type="RefSeq" id="XP_022093500.1"/>
    </source>
</evidence>
<feature type="compositionally biased region" description="Basic and acidic residues" evidence="7">
    <location>
        <begin position="1472"/>
        <end position="1485"/>
    </location>
</feature>
<keyword evidence="4 6" id="KW-0505">Motor protein</keyword>
<feature type="compositionally biased region" description="Polar residues" evidence="7">
    <location>
        <begin position="2043"/>
        <end position="2052"/>
    </location>
</feature>
<feature type="compositionally biased region" description="Low complexity" evidence="7">
    <location>
        <begin position="1859"/>
        <end position="1881"/>
    </location>
</feature>
<dbReference type="OrthoDB" id="6108017at2759"/>
<feature type="repeat" description="ANK" evidence="5">
    <location>
        <begin position="245"/>
        <end position="277"/>
    </location>
</feature>
<dbReference type="Gene3D" id="1.20.58.530">
    <property type="match status" value="1"/>
</dbReference>
<feature type="region of interest" description="Disordered" evidence="7">
    <location>
        <begin position="1327"/>
        <end position="1987"/>
    </location>
</feature>
<feature type="compositionally biased region" description="Basic and acidic residues" evidence="7">
    <location>
        <begin position="2007"/>
        <end position="2025"/>
    </location>
</feature>
<dbReference type="PANTHER" id="PTHR47335:SF1">
    <property type="entry name" value="UNCONVENTIONAL MYOSIN-XVI"/>
    <property type="match status" value="1"/>
</dbReference>
<dbReference type="InterPro" id="IPR001609">
    <property type="entry name" value="Myosin_head_motor_dom-like"/>
</dbReference>
<name>A0A8B7YJS5_ACAPL</name>
<organism evidence="9 10">
    <name type="scientific">Acanthaster planci</name>
    <name type="common">Crown-of-thorns starfish</name>
    <dbReference type="NCBI Taxonomy" id="133434"/>
    <lineage>
        <taxon>Eukaryota</taxon>
        <taxon>Metazoa</taxon>
        <taxon>Echinodermata</taxon>
        <taxon>Eleutherozoa</taxon>
        <taxon>Asterozoa</taxon>
        <taxon>Asteroidea</taxon>
        <taxon>Valvatacea</taxon>
        <taxon>Valvatida</taxon>
        <taxon>Acanthasteridae</taxon>
        <taxon>Acanthaster</taxon>
    </lineage>
</organism>
<keyword evidence="9" id="KW-1185">Reference proteome</keyword>
<dbReference type="InterPro" id="IPR002110">
    <property type="entry name" value="Ankyrin_rpt"/>
</dbReference>
<dbReference type="GO" id="GO:0016459">
    <property type="term" value="C:myosin complex"/>
    <property type="evidence" value="ECO:0007669"/>
    <property type="project" value="UniProtKB-KW"/>
</dbReference>
<dbReference type="CTD" id="23026"/>
<feature type="compositionally biased region" description="Basic and acidic residues" evidence="7">
    <location>
        <begin position="1964"/>
        <end position="1987"/>
    </location>
</feature>
<feature type="compositionally biased region" description="Basic and acidic residues" evidence="7">
    <location>
        <begin position="51"/>
        <end position="62"/>
    </location>
</feature>
<dbReference type="PANTHER" id="PTHR47335">
    <property type="entry name" value="UNCONVENTIONAL MYOSIN-XVI"/>
    <property type="match status" value="1"/>
</dbReference>
<dbReference type="SUPFAM" id="SSF48403">
    <property type="entry name" value="Ankyrin repeat"/>
    <property type="match status" value="1"/>
</dbReference>
<dbReference type="Gene3D" id="3.40.850.10">
    <property type="entry name" value="Kinesin motor domain"/>
    <property type="match status" value="1"/>
</dbReference>
<feature type="compositionally biased region" description="Polar residues" evidence="7">
    <location>
        <begin position="1589"/>
        <end position="1612"/>
    </location>
</feature>
<comment type="similarity">
    <text evidence="6">Belongs to the TRAFAC class myosin-kinesin ATPase superfamily. Myosin family.</text>
</comment>
<dbReference type="SMART" id="SM00242">
    <property type="entry name" value="MYSc"/>
    <property type="match status" value="1"/>
</dbReference>
<dbReference type="Pfam" id="PF00063">
    <property type="entry name" value="Myosin_head"/>
    <property type="match status" value="1"/>
</dbReference>
<dbReference type="Pfam" id="PF12796">
    <property type="entry name" value="Ank_2"/>
    <property type="match status" value="2"/>
</dbReference>
<accession>A0A8B7YJS5</accession>
<keyword evidence="3 6" id="KW-0518">Myosin</keyword>
<dbReference type="CDD" id="cd00124">
    <property type="entry name" value="MYSc"/>
    <property type="match status" value="1"/>
</dbReference>
<feature type="region of interest" description="Disordered" evidence="7">
    <location>
        <begin position="51"/>
        <end position="78"/>
    </location>
</feature>
<feature type="repeat" description="ANK" evidence="5">
    <location>
        <begin position="278"/>
        <end position="310"/>
    </location>
</feature>
<evidence type="ECO:0000256" key="1">
    <source>
        <dbReference type="ARBA" id="ARBA00022741"/>
    </source>
</evidence>
<dbReference type="InterPro" id="IPR036770">
    <property type="entry name" value="Ankyrin_rpt-contain_sf"/>
</dbReference>
<evidence type="ECO:0000313" key="10">
    <source>
        <dbReference type="RefSeq" id="XP_022093499.1"/>
    </source>
</evidence>
<sequence>MRKVLFDGINALVDKMSNTIQIDQSTFEALPRTQRLKLAKKARQEQLRQYYAREREEQRRGSAGDGGRGTRTPNKKGTQVNFQLAHRLRDAATRFDIKEVLALLDQGADPNTSSESGVTLLHQCALDDNLAAAEILVSRGANVNAQDDDWWSPLHAACACDFAEIAQLLLSSGADVTLLDIDGNVPWDHTAEGSETRLVMEQHMQQVGVDSSTLRGIKQRDAERMLSDVKEFLLTGGNVNATNDRNTSLLHIAAANNYRDVAKYLLDHYADVDLEDDEGMTALHLAARFGHTKMIKLLTRRNANPKIANANEERAVDLAATELIQEMLKTAMQEYLPNRIKPVAAPGRDDEIYEELPDPTSDGVARINSKNLRARSSSLSKTEEIFEAQTRIPDDNKRLSQPGDEQIKCIGLKIMPEDESVYLPGTSSTDDLTSMSELSQNMILQELMLRYSKDIIYTYVGDILIAVNPFKSLPIYSCRVSRQYCDLAERRSLTPHIFCLADDAYRAMLREGRSQCCLISGESGAGKTESAKYLVQHLLLRAHSEESLLNEKIQQVNPLLECFGNAQTEMNNNSSRFGKYLELLFCRDGRVQGAALSEYLLEKSRVVHQGERERNFHIFYLMYAGLSEEEKIEFGLSGAEAHRYLNRGHDVRRAVNTACKLKFQSVRDCLHLIGFSKDDEESLFRTLAAILHLGDLHFTQSDKDMARLVNQEVLDKVAVLLQVSADELGGAIMSETTYTRGEAITKLRTVDQAEECRDALAKAIYSRLFSWVVNNINQLLQPVEGAETDYEIGVLDIFGFENFCRNSFEQVCINLANERLQNFFNEHIFLKEQDDCEQEGIKLDSISFTNNKPCLDLFLERHTGIIALIDEESHFPQGTDKSLATKLHSGLSPKAKNIYFAPKDGGLSFGILHYAGIVNYDLSGFLEKNRDTLAKSVQFTMKTSYSPLIREMFQSKVTRTGSIAPSVRQRATRKSRKQSTKNTKDAFAFFRQKRMSERESLRRKKVEKPVTGTERKGAATVLFHFKNSLLELIGKMTVSSPHFVRCVKPNTAKLPDKFTPEYVIAQLRYTGIMETTRIRQQGFPLRLTPEEFLQRYTALVEFSTDRKLQQTDLQRCKDTLKYHNISDWKLGKSSKLFFRHWHTQRLQELSSRLEKKIVTCQKVVRGFLSRQGMKSLLTRWKRQKDCVAVFFSEVQRKGDLIFEVQEACNDHDEAQELERVLLDAVATGVNGEDAGGHRVTAAAAAGEDGDEQEIGRNCQNISIESDYTEMTGGIRTSTSFQETSYESMKLDDTYNDADIYVKDPVDRRPSVLPYQLTTDQIHINQAKCTPPASSRDSSNTEQHRTSGEVFDDPIYETKIETKEDLDVGSRTSRAPAEPPPRTSSLSGMDASIGQSGVGALPPPPPPPPNGHMTSGMPAAEGDHHLPPPPSPPPIADLEEANIPSDLPPPPPMADVSVETKQKISNIRNMFLQEEKNADVPAEQKRWSNTPRLTEEGEGEAPNKARIAAFKAKLESAEKESSVPEKRRSRPLSEVQAQFSPSQEVTNREVAASSPGGVKKRPPAPLRDPNTRLTMATDQMVGYHEKKQRAVSSSDMPTNQFVFPSSVPSGNSRHASDSHGMSIPPPPVMPAPQPPQQPVYGNVDQPGYSSRPTSQPPHGHVSQPIYGNVDQPGYASTNQPIYGNIDQLGFEYDPSLYQNIPPPPTEPPPPPPTNSSNVFTQIPGAIRSSKVPVPPPGPVGGVSAPPPPPPPGPAPPPPPGVPQAPMAPPPPPPPTASSMGTGGLLDGIRNVKLSSASNGVERERKKSEATMDNLVAELSLGTHRLRPTPKPIKGPATEGQVTDPDEPAWIVNKRQPPQVSPTKPSKTPPSAAAKSTAPKSPAHVPLSPSVAPKPHKANGAPPPKEELLPPPPPPPSAPPSAPPPGQQGQGVKKASMAAPPSQAAAGANGIPPEEDLPPWKRAMKEKKLKEQQEKEQQEAAKKQEEEARWKDIPEWKKKMILEKERKKAEEAAAAVDPEKEEREAKLKAMPTWKRNLVMKKSTPQEDNNNGVQQ</sequence>
<gene>
    <name evidence="10 11 12" type="primary">LOC110980810</name>
</gene>
<dbReference type="PROSITE" id="PS50088">
    <property type="entry name" value="ANK_REPEAT"/>
    <property type="match status" value="4"/>
</dbReference>
<dbReference type="InterPro" id="IPR027417">
    <property type="entry name" value="P-loop_NTPase"/>
</dbReference>
<dbReference type="SUPFAM" id="SSF52540">
    <property type="entry name" value="P-loop containing nucleoside triphosphate hydrolases"/>
    <property type="match status" value="1"/>
</dbReference>
<evidence type="ECO:0000256" key="6">
    <source>
        <dbReference type="PROSITE-ProRule" id="PRU00782"/>
    </source>
</evidence>
<evidence type="ECO:0000313" key="9">
    <source>
        <dbReference type="Proteomes" id="UP000694845"/>
    </source>
</evidence>
<feature type="compositionally biased region" description="Basic and acidic residues" evidence="7">
    <location>
        <begin position="1355"/>
        <end position="1367"/>
    </location>
</feature>
<keyword evidence="2 6" id="KW-0067">ATP-binding</keyword>
<dbReference type="PROSITE" id="PS50096">
    <property type="entry name" value="IQ"/>
    <property type="match status" value="1"/>
</dbReference>
<evidence type="ECO:0000259" key="8">
    <source>
        <dbReference type="PROSITE" id="PS51456"/>
    </source>
</evidence>
<reference evidence="10 11" key="1">
    <citation type="submission" date="2025-04" db="UniProtKB">
        <authorList>
            <consortium name="RefSeq"/>
        </authorList>
    </citation>
    <scope>IDENTIFICATION</scope>
</reference>
<keyword evidence="1 6" id="KW-0547">Nucleotide-binding</keyword>
<feature type="repeat" description="ANK" evidence="5">
    <location>
        <begin position="149"/>
        <end position="181"/>
    </location>
</feature>
<dbReference type="InterPro" id="IPR052838">
    <property type="entry name" value="Myosin-XVI"/>
</dbReference>
<keyword evidence="6" id="KW-0009">Actin-binding</keyword>
<feature type="compositionally biased region" description="Pro residues" evidence="7">
    <location>
        <begin position="1731"/>
        <end position="1774"/>
    </location>
</feature>
<feature type="region of interest" description="Disordered" evidence="7">
    <location>
        <begin position="2007"/>
        <end position="2052"/>
    </location>
</feature>
<feature type="region of interest" description="Actin-binding" evidence="6">
    <location>
        <begin position="1029"/>
        <end position="1051"/>
    </location>
</feature>
<feature type="compositionally biased region" description="Pro residues" evidence="7">
    <location>
        <begin position="1907"/>
        <end position="1924"/>
    </location>
</feature>
<feature type="repeat" description="ANK" evidence="5">
    <location>
        <begin position="116"/>
        <end position="148"/>
    </location>
</feature>
<dbReference type="KEGG" id="aplc:110980810"/>
<dbReference type="Gene3D" id="1.25.40.20">
    <property type="entry name" value="Ankyrin repeat-containing domain"/>
    <property type="match status" value="2"/>
</dbReference>
<evidence type="ECO:0000256" key="2">
    <source>
        <dbReference type="ARBA" id="ARBA00022840"/>
    </source>
</evidence>
<feature type="compositionally biased region" description="Pro residues" evidence="7">
    <location>
        <begin position="1400"/>
        <end position="1409"/>
    </location>
</feature>
<evidence type="ECO:0000256" key="5">
    <source>
        <dbReference type="PROSITE-ProRule" id="PRU00023"/>
    </source>
</evidence>
<feature type="domain" description="Myosin motor" evidence="8">
    <location>
        <begin position="427"/>
        <end position="1154"/>
    </location>
</feature>
<evidence type="ECO:0000256" key="4">
    <source>
        <dbReference type="ARBA" id="ARBA00023175"/>
    </source>
</evidence>
<feature type="compositionally biased region" description="Low complexity" evidence="7">
    <location>
        <begin position="1933"/>
        <end position="1946"/>
    </location>
</feature>
<evidence type="ECO:0000256" key="7">
    <source>
        <dbReference type="SAM" id="MobiDB-lite"/>
    </source>
</evidence>
<dbReference type="RefSeq" id="XP_022093500.1">
    <property type="nucleotide sequence ID" value="XM_022237808.1"/>
</dbReference>
<dbReference type="GO" id="GO:0005524">
    <property type="term" value="F:ATP binding"/>
    <property type="evidence" value="ECO:0007669"/>
    <property type="project" value="UniProtKB-UniRule"/>
</dbReference>
<dbReference type="SMART" id="SM00248">
    <property type="entry name" value="ANK"/>
    <property type="match status" value="5"/>
</dbReference>
<dbReference type="Gene3D" id="1.20.120.720">
    <property type="entry name" value="Myosin VI head, motor domain, U50 subdomain"/>
    <property type="match status" value="1"/>
</dbReference>
<dbReference type="GO" id="GO:0003774">
    <property type="term" value="F:cytoskeletal motor activity"/>
    <property type="evidence" value="ECO:0007669"/>
    <property type="project" value="UniProtKB-UniRule"/>
</dbReference>
<dbReference type="GO" id="GO:0003779">
    <property type="term" value="F:actin binding"/>
    <property type="evidence" value="ECO:0007669"/>
    <property type="project" value="UniProtKB-KW"/>
</dbReference>
<dbReference type="GeneID" id="110980810"/>
<dbReference type="RefSeq" id="XP_022093499.1">
    <property type="nucleotide sequence ID" value="XM_022237807.1"/>
</dbReference>
<dbReference type="PROSITE" id="PS51456">
    <property type="entry name" value="MYOSIN_MOTOR"/>
    <property type="match status" value="1"/>
</dbReference>
<dbReference type="PRINTS" id="PR00193">
    <property type="entry name" value="MYOSINHEAVY"/>
</dbReference>
<feature type="compositionally biased region" description="Basic and acidic residues" evidence="7">
    <location>
        <begin position="1799"/>
        <end position="1808"/>
    </location>
</feature>
<feature type="compositionally biased region" description="Pro residues" evidence="7">
    <location>
        <begin position="1622"/>
        <end position="1636"/>
    </location>
</feature>
<evidence type="ECO:0000256" key="3">
    <source>
        <dbReference type="ARBA" id="ARBA00023123"/>
    </source>
</evidence>
<protein>
    <submittedName>
        <fullName evidence="10 11">Unconventional myosin-XVI-like isoform X1</fullName>
    </submittedName>
</protein>
<feature type="compositionally biased region" description="Polar residues" evidence="7">
    <location>
        <begin position="1327"/>
        <end position="1340"/>
    </location>
</feature>
<dbReference type="Gene3D" id="1.10.10.820">
    <property type="match status" value="1"/>
</dbReference>
<dbReference type="InterPro" id="IPR036961">
    <property type="entry name" value="Kinesin_motor_dom_sf"/>
</dbReference>
<dbReference type="Gene3D" id="1.20.5.4820">
    <property type="match status" value="1"/>
</dbReference>
<dbReference type="Proteomes" id="UP000694845">
    <property type="component" value="Unplaced"/>
</dbReference>
<feature type="binding site" evidence="6">
    <location>
        <begin position="521"/>
        <end position="528"/>
    </location>
    <ligand>
        <name>ATP</name>
        <dbReference type="ChEBI" id="CHEBI:30616"/>
    </ligand>
</feature>
<dbReference type="PROSITE" id="PS50297">
    <property type="entry name" value="ANK_REP_REGION"/>
    <property type="match status" value="4"/>
</dbReference>
<keyword evidence="5" id="KW-0040">ANK repeat</keyword>
<evidence type="ECO:0000313" key="12">
    <source>
        <dbReference type="RefSeq" id="XP_022093501.1"/>
    </source>
</evidence>
<proteinExistence type="inferred from homology"/>